<feature type="non-terminal residue" evidence="1">
    <location>
        <position position="130"/>
    </location>
</feature>
<dbReference type="SUPFAM" id="SSF75399">
    <property type="entry name" value="Plakin repeat"/>
    <property type="match status" value="1"/>
</dbReference>
<dbReference type="Gene3D" id="3.90.1290.10">
    <property type="entry name" value="Plakin repeat"/>
    <property type="match status" value="1"/>
</dbReference>
<organism evidence="1 2">
    <name type="scientific">Chelydra serpentina</name>
    <name type="common">Snapping turtle</name>
    <name type="synonym">Testudo serpentina</name>
    <dbReference type="NCBI Taxonomy" id="8475"/>
    <lineage>
        <taxon>Eukaryota</taxon>
        <taxon>Metazoa</taxon>
        <taxon>Chordata</taxon>
        <taxon>Craniata</taxon>
        <taxon>Vertebrata</taxon>
        <taxon>Euteleostomi</taxon>
        <taxon>Archelosauria</taxon>
        <taxon>Testudinata</taxon>
        <taxon>Testudines</taxon>
        <taxon>Cryptodira</taxon>
        <taxon>Durocryptodira</taxon>
        <taxon>Americhelydia</taxon>
        <taxon>Chelydroidea</taxon>
        <taxon>Chelydridae</taxon>
        <taxon>Chelydra</taxon>
    </lineage>
</organism>
<keyword evidence="2" id="KW-1185">Reference proteome</keyword>
<comment type="caution">
    <text evidence="1">The sequence shown here is derived from an EMBL/GenBank/DDBJ whole genome shotgun (WGS) entry which is preliminary data.</text>
</comment>
<name>A0A8T1RV11_CHESE</name>
<dbReference type="InterPro" id="IPR035915">
    <property type="entry name" value="Plakin_repeat_sf"/>
</dbReference>
<dbReference type="GO" id="GO:0005198">
    <property type="term" value="F:structural molecule activity"/>
    <property type="evidence" value="ECO:0007669"/>
    <property type="project" value="TreeGrafter"/>
</dbReference>
<dbReference type="GO" id="GO:0030054">
    <property type="term" value="C:cell junction"/>
    <property type="evidence" value="ECO:0007669"/>
    <property type="project" value="TreeGrafter"/>
</dbReference>
<reference evidence="1 2" key="1">
    <citation type="journal article" date="2020" name="G3 (Bethesda)">
        <title>Draft Genome of the Common Snapping Turtle, Chelydra serpentina, a Model for Phenotypic Plasticity in Reptiles.</title>
        <authorList>
            <person name="Das D."/>
            <person name="Singh S.K."/>
            <person name="Bierstedt J."/>
            <person name="Erickson A."/>
            <person name="Galli G.L.J."/>
            <person name="Crossley D.A. 2nd"/>
            <person name="Rhen T."/>
        </authorList>
    </citation>
    <scope>NUCLEOTIDE SEQUENCE [LARGE SCALE GENOMIC DNA]</scope>
    <source>
        <strain evidence="1">KW</strain>
    </source>
</reference>
<dbReference type="GO" id="GO:0045095">
    <property type="term" value="C:keratin filament"/>
    <property type="evidence" value="ECO:0007669"/>
    <property type="project" value="TreeGrafter"/>
</dbReference>
<sequence length="130" mass="14801">VGKFKGQTVSLWDLLCSQYISEQKRKELVKQYKCETLTIEQLITAVTAIIEDMELRTQALKVKGLRRDVSVSELFNAEIIDKTTLDNLRKGTLTVHKLTQMDHVKRYLDGTGCIAGVLLPAKKEKMSIYQ</sequence>
<evidence type="ECO:0000313" key="2">
    <source>
        <dbReference type="Proteomes" id="UP000765507"/>
    </source>
</evidence>
<dbReference type="GO" id="GO:0042060">
    <property type="term" value="P:wound healing"/>
    <property type="evidence" value="ECO:0007669"/>
    <property type="project" value="TreeGrafter"/>
</dbReference>
<dbReference type="AlphaFoldDB" id="A0A8T1RV11"/>
<feature type="non-terminal residue" evidence="1">
    <location>
        <position position="1"/>
    </location>
</feature>
<evidence type="ECO:0000313" key="1">
    <source>
        <dbReference type="EMBL" id="KAG6920490.1"/>
    </source>
</evidence>
<dbReference type="EMBL" id="JAHGAV010006795">
    <property type="protein sequence ID" value="KAG6920490.1"/>
    <property type="molecule type" value="Genomic_DNA"/>
</dbReference>
<dbReference type="OrthoDB" id="8919664at2759"/>
<gene>
    <name evidence="1" type="ORF">G0U57_018450</name>
</gene>
<dbReference type="Proteomes" id="UP000765507">
    <property type="component" value="Unassembled WGS sequence"/>
</dbReference>
<dbReference type="InterPro" id="IPR043197">
    <property type="entry name" value="Plakin"/>
</dbReference>
<dbReference type="GO" id="GO:0005737">
    <property type="term" value="C:cytoplasm"/>
    <property type="evidence" value="ECO:0007669"/>
    <property type="project" value="TreeGrafter"/>
</dbReference>
<proteinExistence type="predicted"/>
<dbReference type="GO" id="GO:0045110">
    <property type="term" value="P:intermediate filament bundle assembly"/>
    <property type="evidence" value="ECO:0007669"/>
    <property type="project" value="TreeGrafter"/>
</dbReference>
<protein>
    <submittedName>
        <fullName evidence="1">Epiplakin 1</fullName>
    </submittedName>
</protein>
<dbReference type="PANTHER" id="PTHR23169:SF21">
    <property type="entry name" value="EPIPLAKIN"/>
    <property type="match status" value="1"/>
</dbReference>
<dbReference type="GO" id="GO:0016020">
    <property type="term" value="C:membrane"/>
    <property type="evidence" value="ECO:0007669"/>
    <property type="project" value="TreeGrafter"/>
</dbReference>
<dbReference type="PANTHER" id="PTHR23169">
    <property type="entry name" value="ENVOPLAKIN"/>
    <property type="match status" value="1"/>
</dbReference>
<dbReference type="GO" id="GO:1990254">
    <property type="term" value="F:keratin filament binding"/>
    <property type="evidence" value="ECO:0007669"/>
    <property type="project" value="TreeGrafter"/>
</dbReference>
<accession>A0A8T1RV11</accession>